<evidence type="ECO:0000313" key="2">
    <source>
        <dbReference type="EMBL" id="KAK3243758.1"/>
    </source>
</evidence>
<comment type="caution">
    <text evidence="1">The sequence shown here is derived from an EMBL/GenBank/DDBJ whole genome shotgun (WGS) entry which is preliminary data.</text>
</comment>
<keyword evidence="5" id="KW-1185">Reference proteome</keyword>
<dbReference type="EMBL" id="LGRX02000601">
    <property type="protein sequence ID" value="KAK3288121.1"/>
    <property type="molecule type" value="Genomic_DNA"/>
</dbReference>
<accession>A0AAE0BUN7</accession>
<evidence type="ECO:0000313" key="4">
    <source>
        <dbReference type="EMBL" id="KAK3288121.1"/>
    </source>
</evidence>
<protein>
    <submittedName>
        <fullName evidence="1">Uncharacterized protein</fullName>
    </submittedName>
</protein>
<organism evidence="1 5">
    <name type="scientific">Cymbomonas tetramitiformis</name>
    <dbReference type="NCBI Taxonomy" id="36881"/>
    <lineage>
        <taxon>Eukaryota</taxon>
        <taxon>Viridiplantae</taxon>
        <taxon>Chlorophyta</taxon>
        <taxon>Pyramimonadophyceae</taxon>
        <taxon>Pyramimonadales</taxon>
        <taxon>Pyramimonadaceae</taxon>
        <taxon>Cymbomonas</taxon>
    </lineage>
</organism>
<reference evidence="1 5" key="1">
    <citation type="journal article" date="2015" name="Genome Biol. Evol.">
        <title>Comparative Genomics of a Bacterivorous Green Alga Reveals Evolutionary Causalities and Consequences of Phago-Mixotrophic Mode of Nutrition.</title>
        <authorList>
            <person name="Burns J.A."/>
            <person name="Paasch A."/>
            <person name="Narechania A."/>
            <person name="Kim E."/>
        </authorList>
    </citation>
    <scope>NUCLEOTIDE SEQUENCE [LARGE SCALE GENOMIC DNA]</scope>
    <source>
        <strain evidence="1">PLY_AMNH</strain>
    </source>
</reference>
<evidence type="ECO:0000313" key="1">
    <source>
        <dbReference type="EMBL" id="KAK3243178.1"/>
    </source>
</evidence>
<evidence type="ECO:0000313" key="5">
    <source>
        <dbReference type="Proteomes" id="UP001190700"/>
    </source>
</evidence>
<dbReference type="Proteomes" id="UP001190700">
    <property type="component" value="Unassembled WGS sequence"/>
</dbReference>
<dbReference type="EMBL" id="LGRX02032664">
    <property type="protein sequence ID" value="KAK3243758.1"/>
    <property type="molecule type" value="Genomic_DNA"/>
</dbReference>
<evidence type="ECO:0000313" key="3">
    <source>
        <dbReference type="EMBL" id="KAK3252022.1"/>
    </source>
</evidence>
<proteinExistence type="predicted"/>
<name>A0AAE0BUN7_9CHLO</name>
<dbReference type="AlphaFoldDB" id="A0AAE0BUN7"/>
<reference evidence="1" key="2">
    <citation type="submission" date="2023-06" db="EMBL/GenBank/DDBJ databases">
        <title>Long-read-based genome assembly of the green algal bacterivore Cymbomonas tetramitiformis.</title>
        <authorList>
            <person name="Gyaltshen Y."/>
            <person name="Rozenberg A."/>
            <person name="Paasch A."/>
            <person name="Burns J.A."/>
            <person name="Warring S."/>
            <person name="Larson R."/>
            <person name="Maurer-Alcala X."/>
            <person name="Dacks J."/>
            <person name="Kim E."/>
        </authorList>
    </citation>
    <scope>NUCLEOTIDE SEQUENCE</scope>
    <source>
        <strain evidence="1">PLY_AMNH</strain>
    </source>
</reference>
<sequence>MIRASSAEFYNCPLREVLRHTRKETIARAIYGRRLSASSDDDVFDWKNLYGFRGNCVYDRFEICANRLSATALESIPRDTALGWSERERHRLIVSRLLALESFVFSPTFSSDISMCQNEEEALRQYWREVSVCVTVMYVAMEYLRLDEDGNARESDERPGELRHPTLEYRSNLSIANHAATTSRLVLLHRCLSRLRLPEKSID</sequence>
<dbReference type="EMBL" id="LGRX02033075">
    <property type="protein sequence ID" value="KAK3243178.1"/>
    <property type="molecule type" value="Genomic_DNA"/>
</dbReference>
<gene>
    <name evidence="3" type="ORF">CYMTET_38663</name>
    <name evidence="4" type="ORF">CYMTET_4386</name>
    <name evidence="2" type="ORF">CYMTET_46593</name>
    <name evidence="1" type="ORF">CYMTET_47134</name>
</gene>
<dbReference type="EMBL" id="LGRX02025654">
    <property type="protein sequence ID" value="KAK3252022.1"/>
    <property type="molecule type" value="Genomic_DNA"/>
</dbReference>